<keyword evidence="4" id="KW-0325">Glycoprotein</keyword>
<dbReference type="PROSITE" id="PS50292">
    <property type="entry name" value="PEROXIDASE_3"/>
    <property type="match status" value="1"/>
</dbReference>
<keyword evidence="3 6" id="KW-0575">Peroxidase</keyword>
<dbReference type="GO" id="GO:0004601">
    <property type="term" value="F:peroxidase activity"/>
    <property type="evidence" value="ECO:0007669"/>
    <property type="project" value="UniProtKB-KW"/>
</dbReference>
<evidence type="ECO:0000313" key="7">
    <source>
        <dbReference type="Proteomes" id="UP000887013"/>
    </source>
</evidence>
<evidence type="ECO:0000256" key="1">
    <source>
        <dbReference type="ARBA" id="ARBA00004613"/>
    </source>
</evidence>
<gene>
    <name evidence="6" type="primary">Pxt</name>
    <name evidence="6" type="ORF">NPIL_688041</name>
</gene>
<dbReference type="Gene3D" id="1.10.640.10">
    <property type="entry name" value="Haem peroxidase domain superfamily, animal type"/>
    <property type="match status" value="1"/>
</dbReference>
<dbReference type="GO" id="GO:0006979">
    <property type="term" value="P:response to oxidative stress"/>
    <property type="evidence" value="ECO:0007669"/>
    <property type="project" value="InterPro"/>
</dbReference>
<accession>A0A8X6T3G0</accession>
<evidence type="ECO:0000256" key="3">
    <source>
        <dbReference type="ARBA" id="ARBA00022559"/>
    </source>
</evidence>
<evidence type="ECO:0000256" key="4">
    <source>
        <dbReference type="ARBA" id="ARBA00023180"/>
    </source>
</evidence>
<dbReference type="InterPro" id="IPR037120">
    <property type="entry name" value="Haem_peroxidase_sf_animal"/>
</dbReference>
<dbReference type="PANTHER" id="PTHR11475:SF4">
    <property type="entry name" value="CHORION PEROXIDASE"/>
    <property type="match status" value="1"/>
</dbReference>
<dbReference type="SUPFAM" id="SSF48113">
    <property type="entry name" value="Heme-dependent peroxidases"/>
    <property type="match status" value="1"/>
</dbReference>
<keyword evidence="2" id="KW-0964">Secreted</keyword>
<reference evidence="6" key="1">
    <citation type="submission" date="2020-08" db="EMBL/GenBank/DDBJ databases">
        <title>Multicomponent nature underlies the extraordinary mechanical properties of spider dragline silk.</title>
        <authorList>
            <person name="Kono N."/>
            <person name="Nakamura H."/>
            <person name="Mori M."/>
            <person name="Yoshida Y."/>
            <person name="Ohtoshi R."/>
            <person name="Malay A.D."/>
            <person name="Moran D.A.P."/>
            <person name="Tomita M."/>
            <person name="Numata K."/>
            <person name="Arakawa K."/>
        </authorList>
    </citation>
    <scope>NUCLEOTIDE SEQUENCE</scope>
</reference>
<keyword evidence="5" id="KW-0349">Heme</keyword>
<feature type="non-terminal residue" evidence="6">
    <location>
        <position position="1"/>
    </location>
</feature>
<evidence type="ECO:0000256" key="5">
    <source>
        <dbReference type="PIRSR" id="PIRSR619791-2"/>
    </source>
</evidence>
<dbReference type="PANTHER" id="PTHR11475">
    <property type="entry name" value="OXIDASE/PEROXIDASE"/>
    <property type="match status" value="1"/>
</dbReference>
<dbReference type="GO" id="GO:0020037">
    <property type="term" value="F:heme binding"/>
    <property type="evidence" value="ECO:0007669"/>
    <property type="project" value="InterPro"/>
</dbReference>
<keyword evidence="7" id="KW-1185">Reference proteome</keyword>
<keyword evidence="5" id="KW-0479">Metal-binding</keyword>
<keyword evidence="5" id="KW-0408">Iron</keyword>
<name>A0A8X6T3G0_NEPPI</name>
<protein>
    <submittedName>
        <fullName evidence="6">Chorion peroxidase</fullName>
    </submittedName>
</protein>
<proteinExistence type="predicted"/>
<comment type="subcellular location">
    <subcellularLocation>
        <location evidence="1">Secreted</location>
    </subcellularLocation>
</comment>
<comment type="caution">
    <text evidence="6">The sequence shown here is derived from an EMBL/GenBank/DDBJ whole genome shotgun (WGS) entry which is preliminary data.</text>
</comment>
<dbReference type="InterPro" id="IPR019791">
    <property type="entry name" value="Haem_peroxidase_animal"/>
</dbReference>
<keyword evidence="3 6" id="KW-0560">Oxidoreductase</keyword>
<dbReference type="EMBL" id="BMAW01050227">
    <property type="protein sequence ID" value="GFS74351.1"/>
    <property type="molecule type" value="Genomic_DNA"/>
</dbReference>
<dbReference type="AlphaFoldDB" id="A0A8X6T3G0"/>
<evidence type="ECO:0000313" key="6">
    <source>
        <dbReference type="EMBL" id="GFS74351.1"/>
    </source>
</evidence>
<evidence type="ECO:0000256" key="2">
    <source>
        <dbReference type="ARBA" id="ARBA00022525"/>
    </source>
</evidence>
<dbReference type="PRINTS" id="PR00457">
    <property type="entry name" value="ANPEROXIDASE"/>
</dbReference>
<sequence>MLLKVAVSKNEGDVRVNLLMPLMVLHTIWMREHNRIAEELHLIHPEWNDETLFQESRRLLIAEMQHITYREFLPVIFNYQKMKQFGLMIDETEDYDDYDENVNPGIRHAFSTAAFRFGHTLVQ</sequence>
<feature type="binding site" description="axial binding residue" evidence="5">
    <location>
        <position position="119"/>
    </location>
    <ligand>
        <name>heme b</name>
        <dbReference type="ChEBI" id="CHEBI:60344"/>
    </ligand>
    <ligandPart>
        <name>Fe</name>
        <dbReference type="ChEBI" id="CHEBI:18248"/>
    </ligandPart>
</feature>
<dbReference type="OrthoDB" id="6511538at2759"/>
<dbReference type="InterPro" id="IPR010255">
    <property type="entry name" value="Haem_peroxidase_sf"/>
</dbReference>
<dbReference type="Pfam" id="PF03098">
    <property type="entry name" value="An_peroxidase"/>
    <property type="match status" value="1"/>
</dbReference>
<dbReference type="Proteomes" id="UP000887013">
    <property type="component" value="Unassembled WGS sequence"/>
</dbReference>
<dbReference type="GO" id="GO:0046872">
    <property type="term" value="F:metal ion binding"/>
    <property type="evidence" value="ECO:0007669"/>
    <property type="project" value="UniProtKB-KW"/>
</dbReference>
<organism evidence="6 7">
    <name type="scientific">Nephila pilipes</name>
    <name type="common">Giant wood spider</name>
    <name type="synonym">Nephila maculata</name>
    <dbReference type="NCBI Taxonomy" id="299642"/>
    <lineage>
        <taxon>Eukaryota</taxon>
        <taxon>Metazoa</taxon>
        <taxon>Ecdysozoa</taxon>
        <taxon>Arthropoda</taxon>
        <taxon>Chelicerata</taxon>
        <taxon>Arachnida</taxon>
        <taxon>Araneae</taxon>
        <taxon>Araneomorphae</taxon>
        <taxon>Entelegynae</taxon>
        <taxon>Araneoidea</taxon>
        <taxon>Nephilidae</taxon>
        <taxon>Nephila</taxon>
    </lineage>
</organism>
<dbReference type="GO" id="GO:0005576">
    <property type="term" value="C:extracellular region"/>
    <property type="evidence" value="ECO:0007669"/>
    <property type="project" value="UniProtKB-SubCell"/>
</dbReference>